<dbReference type="AlphaFoldDB" id="J8ZTF8"/>
<reference evidence="2" key="2">
    <citation type="submission" date="2015-07" db="EMBL/GenBank/DDBJ databases">
        <title>Contrasting host-pathogen interactions and genome evolution in two generalist and specialist microsporidian pathogens of mosquitoes.</title>
        <authorList>
            <consortium name="The Broad Institute Genomics Platform"/>
            <consortium name="The Broad Institute Genome Sequencing Center for Infectious Disease"/>
            <person name="Cuomo C.A."/>
            <person name="Sanscrainte N.D."/>
            <person name="Goldberg J.M."/>
            <person name="Heiman D."/>
            <person name="Young S."/>
            <person name="Zeng Q."/>
            <person name="Becnel J.J."/>
            <person name="Birren B.W."/>
        </authorList>
    </citation>
    <scope>NUCLEOTIDE SEQUENCE [LARGE SCALE GENOMIC DNA]</scope>
    <source>
        <strain evidence="2">USNM 41457</strain>
    </source>
</reference>
<accession>J8ZTF8</accession>
<evidence type="ECO:0000313" key="1">
    <source>
        <dbReference type="EMBL" id="EJW02968.1"/>
    </source>
</evidence>
<dbReference type="Proteomes" id="UP000003163">
    <property type="component" value="Unassembled WGS sequence"/>
</dbReference>
<dbReference type="HOGENOM" id="CLU_831630_0_0_1"/>
<proteinExistence type="predicted"/>
<organism evidence="1 2">
    <name type="scientific">Edhazardia aedis (strain USNM 41457)</name>
    <name type="common">Microsporidian parasite</name>
    <dbReference type="NCBI Taxonomy" id="1003232"/>
    <lineage>
        <taxon>Eukaryota</taxon>
        <taxon>Fungi</taxon>
        <taxon>Fungi incertae sedis</taxon>
        <taxon>Microsporidia</taxon>
        <taxon>Edhazardia</taxon>
    </lineage>
</organism>
<name>J8ZTF8_EDHAE</name>
<gene>
    <name evidence="1" type="ORF">EDEG_02612</name>
</gene>
<dbReference type="EMBL" id="AFBI03000049">
    <property type="protein sequence ID" value="EJW02968.1"/>
    <property type="molecule type" value="Genomic_DNA"/>
</dbReference>
<reference evidence="1 2" key="1">
    <citation type="submission" date="2011-08" db="EMBL/GenBank/DDBJ databases">
        <authorList>
            <person name="Liu Z.J."/>
            <person name="Shi F.L."/>
            <person name="Lu J.Q."/>
            <person name="Li M."/>
            <person name="Wang Z.L."/>
        </authorList>
    </citation>
    <scope>NUCLEOTIDE SEQUENCE [LARGE SCALE GENOMIC DNA]</scope>
    <source>
        <strain evidence="1 2">USNM 41457</strain>
    </source>
</reference>
<evidence type="ECO:0000313" key="2">
    <source>
        <dbReference type="Proteomes" id="UP000003163"/>
    </source>
</evidence>
<comment type="caution">
    <text evidence="1">The sequence shown here is derived from an EMBL/GenBank/DDBJ whole genome shotgun (WGS) entry which is preliminary data.</text>
</comment>
<protein>
    <submittedName>
        <fullName evidence="1">Uncharacterized protein</fullName>
    </submittedName>
</protein>
<keyword evidence="2" id="KW-1185">Reference proteome</keyword>
<dbReference type="VEuPathDB" id="MicrosporidiaDB:EDEG_02612"/>
<dbReference type="InParanoid" id="J8ZTF8"/>
<sequence length="334" mass="39945">MLHNFKHEIKQLLRPTCVIESCYINEIKHFLPEICPFRMVSKTDFLNELKTQIKDNFLSIQCIYAALNTQNFEDFAYKISIGIAEEPSLKSYNFNIIITEQIKNCLTSLRSPENKDNDLLRIEISNFLYSKFDEIFRSEMLRIEIMKDELLEKFELVKKPPKNEIKKLADLFFLLRNYDEAKKMYIKCDDYEFEFYCDVFLDNISEKEYDPYSKNPIIQMRRTYFLFKYGIMLENNVNFIYSLLSGFNHPIGLAKGIFELELAAFLLENNQRKKRIAFSLFLCINYLFDEKMFDYCLDCIANFKNHTRNRIALEYVQKLKDIIETEIQNVSEKE</sequence>